<organism evidence="2 3">
    <name type="scientific">Tanacetum coccineum</name>
    <dbReference type="NCBI Taxonomy" id="301880"/>
    <lineage>
        <taxon>Eukaryota</taxon>
        <taxon>Viridiplantae</taxon>
        <taxon>Streptophyta</taxon>
        <taxon>Embryophyta</taxon>
        <taxon>Tracheophyta</taxon>
        <taxon>Spermatophyta</taxon>
        <taxon>Magnoliopsida</taxon>
        <taxon>eudicotyledons</taxon>
        <taxon>Gunneridae</taxon>
        <taxon>Pentapetalae</taxon>
        <taxon>asterids</taxon>
        <taxon>campanulids</taxon>
        <taxon>Asterales</taxon>
        <taxon>Asteraceae</taxon>
        <taxon>Asteroideae</taxon>
        <taxon>Anthemideae</taxon>
        <taxon>Anthemidinae</taxon>
        <taxon>Tanacetum</taxon>
    </lineage>
</organism>
<dbReference type="Proteomes" id="UP001151760">
    <property type="component" value="Unassembled WGS sequence"/>
</dbReference>
<evidence type="ECO:0000313" key="2">
    <source>
        <dbReference type="EMBL" id="GJT41229.1"/>
    </source>
</evidence>
<accession>A0ABQ5DWI8</accession>
<keyword evidence="3" id="KW-1185">Reference proteome</keyword>
<reference evidence="2" key="2">
    <citation type="submission" date="2022-01" db="EMBL/GenBank/DDBJ databases">
        <authorList>
            <person name="Yamashiro T."/>
            <person name="Shiraishi A."/>
            <person name="Satake H."/>
            <person name="Nakayama K."/>
        </authorList>
    </citation>
    <scope>NUCLEOTIDE SEQUENCE</scope>
</reference>
<feature type="region of interest" description="Disordered" evidence="1">
    <location>
        <begin position="128"/>
        <end position="148"/>
    </location>
</feature>
<evidence type="ECO:0000256" key="1">
    <source>
        <dbReference type="SAM" id="MobiDB-lite"/>
    </source>
</evidence>
<reference evidence="2" key="1">
    <citation type="journal article" date="2022" name="Int. J. Mol. Sci.">
        <title>Draft Genome of Tanacetum Coccineum: Genomic Comparison of Closely Related Tanacetum-Family Plants.</title>
        <authorList>
            <person name="Yamashiro T."/>
            <person name="Shiraishi A."/>
            <person name="Nakayama K."/>
            <person name="Satake H."/>
        </authorList>
    </citation>
    <scope>NUCLEOTIDE SEQUENCE</scope>
</reference>
<comment type="caution">
    <text evidence="2">The sequence shown here is derived from an EMBL/GenBank/DDBJ whole genome shotgun (WGS) entry which is preliminary data.</text>
</comment>
<evidence type="ECO:0000313" key="3">
    <source>
        <dbReference type="Proteomes" id="UP001151760"/>
    </source>
</evidence>
<name>A0ABQ5DWI8_9ASTR</name>
<gene>
    <name evidence="2" type="ORF">Tco_0941094</name>
</gene>
<proteinExistence type="predicted"/>
<feature type="compositionally biased region" description="Polar residues" evidence="1">
    <location>
        <begin position="136"/>
        <end position="148"/>
    </location>
</feature>
<protein>
    <submittedName>
        <fullName evidence="2">Uncharacterized protein</fullName>
    </submittedName>
</protein>
<dbReference type="EMBL" id="BQNB010015544">
    <property type="protein sequence ID" value="GJT41229.1"/>
    <property type="molecule type" value="Genomic_DNA"/>
</dbReference>
<sequence>MESMMRQTAQTLRMLLPKEDSVHMRKPGLGFENQIDVENPFVLNKSKELAPSLYNIDEMGKELLSDYKIISEEELKCEAENRLKVKQRKSPLSYHGFVYGLTQFEEPPKVPLKRRDYEKDFAKLEAHCVSPEPKSPNKSSTSVQNDQVLSNKSDETKIKFDTEDLETINIELEYSVSSLLIENEHLKTIYKNPFDLIKRSQVQTKSLNVSQNEAENLKSQLFEFADKKFDKVFQKIESMKKKKFDSQISNDFLQKSLYDSDPSNVESESGEKKILFGNETSSFETKIKELEMTLAQQTKDFEDAKVDFSKKTDKFETYFEKLKNTKVVLER</sequence>